<protein>
    <submittedName>
        <fullName evidence="1">Uncharacterized protein</fullName>
    </submittedName>
</protein>
<proteinExistence type="predicted"/>
<evidence type="ECO:0000313" key="1">
    <source>
        <dbReference type="EMBL" id="KAF7805878.1"/>
    </source>
</evidence>
<keyword evidence="2" id="KW-1185">Reference proteome</keyword>
<dbReference type="AlphaFoldDB" id="A0A834W1Q5"/>
<reference evidence="1" key="1">
    <citation type="submission" date="2020-09" db="EMBL/GenBank/DDBJ databases">
        <title>Genome-Enabled Discovery of Anthraquinone Biosynthesis in Senna tora.</title>
        <authorList>
            <person name="Kang S.-H."/>
            <person name="Pandey R.P."/>
            <person name="Lee C.-M."/>
            <person name="Sim J.-S."/>
            <person name="Jeong J.-T."/>
            <person name="Choi B.-S."/>
            <person name="Jung M."/>
            <person name="Ginzburg D."/>
            <person name="Zhao K."/>
            <person name="Won S.Y."/>
            <person name="Oh T.-J."/>
            <person name="Yu Y."/>
            <person name="Kim N.-H."/>
            <person name="Lee O.R."/>
            <person name="Lee T.-H."/>
            <person name="Bashyal P."/>
            <person name="Kim T.-S."/>
            <person name="Lee W.-H."/>
            <person name="Kawkins C."/>
            <person name="Kim C.-K."/>
            <person name="Kim J.S."/>
            <person name="Ahn B.O."/>
            <person name="Rhee S.Y."/>
            <person name="Sohng J.K."/>
        </authorList>
    </citation>
    <scope>NUCLEOTIDE SEQUENCE</scope>
    <source>
        <tissue evidence="1">Leaf</tissue>
    </source>
</reference>
<comment type="caution">
    <text evidence="1">The sequence shown here is derived from an EMBL/GenBank/DDBJ whole genome shotgun (WGS) entry which is preliminary data.</text>
</comment>
<organism evidence="1 2">
    <name type="scientific">Senna tora</name>
    <dbReference type="NCBI Taxonomy" id="362788"/>
    <lineage>
        <taxon>Eukaryota</taxon>
        <taxon>Viridiplantae</taxon>
        <taxon>Streptophyta</taxon>
        <taxon>Embryophyta</taxon>
        <taxon>Tracheophyta</taxon>
        <taxon>Spermatophyta</taxon>
        <taxon>Magnoliopsida</taxon>
        <taxon>eudicotyledons</taxon>
        <taxon>Gunneridae</taxon>
        <taxon>Pentapetalae</taxon>
        <taxon>rosids</taxon>
        <taxon>fabids</taxon>
        <taxon>Fabales</taxon>
        <taxon>Fabaceae</taxon>
        <taxon>Caesalpinioideae</taxon>
        <taxon>Cassia clade</taxon>
        <taxon>Senna</taxon>
    </lineage>
</organism>
<name>A0A834W1Q5_9FABA</name>
<dbReference type="EMBL" id="JAAIUW010000012">
    <property type="protein sequence ID" value="KAF7805878.1"/>
    <property type="molecule type" value="Genomic_DNA"/>
</dbReference>
<gene>
    <name evidence="1" type="ORF">G2W53_038039</name>
</gene>
<evidence type="ECO:0000313" key="2">
    <source>
        <dbReference type="Proteomes" id="UP000634136"/>
    </source>
</evidence>
<accession>A0A834W1Q5</accession>
<sequence length="34" mass="4192">MGDDTKKVPFPVGWCWRNFKQGKHVPRKWRQQSY</sequence>
<dbReference type="Proteomes" id="UP000634136">
    <property type="component" value="Unassembled WGS sequence"/>
</dbReference>